<evidence type="ECO:0008006" key="2">
    <source>
        <dbReference type="Google" id="ProtNLM"/>
    </source>
</evidence>
<name>A0A0F9J963_9ZZZZ</name>
<accession>A0A0F9J963</accession>
<dbReference type="AlphaFoldDB" id="A0A0F9J963"/>
<reference evidence="1" key="1">
    <citation type="journal article" date="2015" name="Nature">
        <title>Complex archaea that bridge the gap between prokaryotes and eukaryotes.</title>
        <authorList>
            <person name="Spang A."/>
            <person name="Saw J.H."/>
            <person name="Jorgensen S.L."/>
            <person name="Zaremba-Niedzwiedzka K."/>
            <person name="Martijn J."/>
            <person name="Lind A.E."/>
            <person name="van Eijk R."/>
            <person name="Schleper C."/>
            <person name="Guy L."/>
            <person name="Ettema T.J."/>
        </authorList>
    </citation>
    <scope>NUCLEOTIDE SEQUENCE</scope>
</reference>
<protein>
    <recommendedName>
        <fullName evidence="2">InsA N-terminal domain-containing protein</fullName>
    </recommendedName>
</protein>
<evidence type="ECO:0000313" key="1">
    <source>
        <dbReference type="EMBL" id="KKM66113.1"/>
    </source>
</evidence>
<feature type="non-terminal residue" evidence="1">
    <location>
        <position position="1"/>
    </location>
</feature>
<dbReference type="EMBL" id="LAZR01010597">
    <property type="protein sequence ID" value="KKM66113.1"/>
    <property type="molecule type" value="Genomic_DNA"/>
</dbReference>
<gene>
    <name evidence="1" type="ORF">LCGC14_1484430</name>
</gene>
<comment type="caution">
    <text evidence="1">The sequence shown here is derived from an EMBL/GenBank/DDBJ whole genome shotgun (WGS) entry which is preliminary data.</text>
</comment>
<proteinExistence type="predicted"/>
<sequence length="51" mass="5928">ISVIMECPRCGSDDVRKLGHIISRRGKKQRYQCINGHTFYNEKDYAVKKGK</sequence>
<organism evidence="1">
    <name type="scientific">marine sediment metagenome</name>
    <dbReference type="NCBI Taxonomy" id="412755"/>
    <lineage>
        <taxon>unclassified sequences</taxon>
        <taxon>metagenomes</taxon>
        <taxon>ecological metagenomes</taxon>
    </lineage>
</organism>